<feature type="coiled-coil region" evidence="3">
    <location>
        <begin position="865"/>
        <end position="913"/>
    </location>
</feature>
<dbReference type="GO" id="GO:0005886">
    <property type="term" value="C:plasma membrane"/>
    <property type="evidence" value="ECO:0007669"/>
    <property type="project" value="TreeGrafter"/>
</dbReference>
<gene>
    <name evidence="6" type="ORF">Acr_23g0019870</name>
</gene>
<feature type="region of interest" description="Disordered" evidence="4">
    <location>
        <begin position="1646"/>
        <end position="1679"/>
    </location>
</feature>
<feature type="region of interest" description="Disordered" evidence="4">
    <location>
        <begin position="1451"/>
        <end position="1471"/>
    </location>
</feature>
<evidence type="ECO:0000256" key="2">
    <source>
        <dbReference type="ARBA" id="ARBA00038006"/>
    </source>
</evidence>
<feature type="coiled-coil region" evidence="3">
    <location>
        <begin position="508"/>
        <end position="836"/>
    </location>
</feature>
<accession>A0A7J0GS27</accession>
<organism evidence="6 7">
    <name type="scientific">Actinidia rufa</name>
    <dbReference type="NCBI Taxonomy" id="165716"/>
    <lineage>
        <taxon>Eukaryota</taxon>
        <taxon>Viridiplantae</taxon>
        <taxon>Streptophyta</taxon>
        <taxon>Embryophyta</taxon>
        <taxon>Tracheophyta</taxon>
        <taxon>Spermatophyta</taxon>
        <taxon>Magnoliopsida</taxon>
        <taxon>eudicotyledons</taxon>
        <taxon>Gunneridae</taxon>
        <taxon>Pentapetalae</taxon>
        <taxon>asterids</taxon>
        <taxon>Ericales</taxon>
        <taxon>Actinidiaceae</taxon>
        <taxon>Actinidia</taxon>
    </lineage>
</organism>
<protein>
    <submittedName>
        <fullName evidence="6">Kinase interacting (KIP1-like) family protein</fullName>
    </submittedName>
</protein>
<keyword evidence="1 3" id="KW-0175">Coiled coil</keyword>
<evidence type="ECO:0000256" key="3">
    <source>
        <dbReference type="SAM" id="Coils"/>
    </source>
</evidence>
<evidence type="ECO:0000313" key="6">
    <source>
        <dbReference type="EMBL" id="GFZ13602.1"/>
    </source>
</evidence>
<evidence type="ECO:0000313" key="7">
    <source>
        <dbReference type="Proteomes" id="UP000585474"/>
    </source>
</evidence>
<dbReference type="Proteomes" id="UP000585474">
    <property type="component" value="Unassembled WGS sequence"/>
</dbReference>
<evidence type="ECO:0000259" key="5">
    <source>
        <dbReference type="PROSITE" id="PS51774"/>
    </source>
</evidence>
<feature type="domain" description="NAB" evidence="5">
    <location>
        <begin position="13"/>
        <end position="93"/>
    </location>
</feature>
<dbReference type="GO" id="GO:0051015">
    <property type="term" value="F:actin filament binding"/>
    <property type="evidence" value="ECO:0007669"/>
    <property type="project" value="TreeGrafter"/>
</dbReference>
<dbReference type="InterPro" id="IPR051861">
    <property type="entry name" value="NET_actin-binding_domain"/>
</dbReference>
<dbReference type="PROSITE" id="PS51774">
    <property type="entry name" value="NAB"/>
    <property type="match status" value="1"/>
</dbReference>
<sequence length="1719" mass="197164">MATRARPDSRRLYSWWWDSHISPKNSKWLQENLTDMDAKVKAMIKLIEEDADSFARRAEMYYKKRPELMKLVEEFYRAYRALAERYDNATGVLRQAHRTMAEAFPNQVPMVLGDDSPASYASETDPRTPEMPPPIRALFDADDSSHSHTAKRNGAFTEESDSVTNRKGLKQFNDLFGSGDTAKFAEGRVIKGLNFHDAEGEDRSSDSKENHITQDRALSDSEVLESKISRAQEDSRGLNERVNKAESEVESLREALTKSEVKKEASFLQYQQCLERIATLENDLSHGKEDAGELNERACRAETEAEALKQELATVESEKDAALDQYKQSLEMISTLENKLLLAEENTRRLTGRADNAEREVETLKQALAKLTEEKEAAALQYLQCLDTISSLERKLSCTQEETQRLNGEIDSGVAKLKVSEEQCLLLERSNLSLHSELESLVLKMGGQSEELTEKQKELGRLWTCLQEERLRFMEAETAFQTLQHLHAQTQEELRSQAVELQSRVQLLRDFETHNQNLQDEILKIKEDNKSLNELNLTSTISIKDMQNEIFSLKESKGKLQEEVELRVDQRNALQQEIYCLKEELNELNKNHQATLDQVKAVGFSTECFESSVKELQNEHSSLLETCERERSEKASLLEKLEIREQLLEKNALLEKSLSDLSAELEGAKRKINELEASFQSLLEEKSIIVSEKATLTTQLQVATENLGKLSEENTFLENSLSDAHDELEGLKIRSKSLEDSCQLLENEKSGLIGEKDTLVSQVEVTRQSFEDLEKRYRELEEKYSALEKEKEFKLHEIEELRVSLDVEKQEHASSTQMSETQLACMENQIRLLQEEGHSRRRDFEEELDKSMKYQLEIFILQRCLRDLEENSRSLLIEFQKLLEASKLSERLISELEHENLEQQVEVKSLSDQTSRFRMGMSELMKAFDIDLDQGCEDKIGQDQAYLNHMLNKLEDTKCSLCKVRDENQQLAVEMSVLVTLLGHLRSEATNLEMERKVLDQEFRIMNEQFSLLQIEANKRLEMNEELQLKVRAQDQKEEVLTTDMEDLRGKFFDMDRDYQNLQKENLKLLEEKRSLRKEFLELKEKNCTLEGENFSIIGEALSLSTLSLIFENIIDEKSAEMTELGEDIGKLHGVNCALEAKLRMMEGKSEEVQLENFHLKDLLKNSEDKLSRVTLVSDQLIGEIAHGKDLLSQKEVELSEAECKFTAIENQKSELQKIVEDLKTEFNEVKMVSDDRERQILKLSEDNNHLSKENGCLREANCEHEVELHQLVEEHEKLKSREDSLLCEVQNRNNEIDLWKSEVINLFGELQTSSVFQVLLEEKVLELSETCKSLEDETTSKDMDIEMLKERIDTFQGENGVLKAQLAAYIPAINSLKDCISSLENHTILHGELKKSNSAGLKDEELASNHHVESHEELSEDQKVPDEFSQKNLDAITKLEAAMSNIEELKFKGDSNQENMKPRHENSELDSARTKDIMLDQISESSSYGISRRREYVNSDNQMLESWDAADLDGSIDLMVGKGKKIVTEPAEKQKSKYPHSEILAEKEVGVDKLEVSRTFSGGRREVNKSKVLERLNSDVQKLTNLQITVQDLKRKVEISKKSKKSKTDVDSDTLKEQLEEAEEAILKFFDLNGTLMKSIESVSADAKPALESEESGRKCQEEENFRTSTEESKGKTRIADAKRRILLRDYLYGGVRTTHRRKKAAFCSCVQPPTSGD</sequence>
<keyword evidence="6" id="KW-0808">Transferase</keyword>
<keyword evidence="6" id="KW-0418">Kinase</keyword>
<dbReference type="OrthoDB" id="10255522at2759"/>
<feature type="coiled-coil region" evidence="3">
    <location>
        <begin position="982"/>
        <end position="1009"/>
    </location>
</feature>
<comment type="similarity">
    <text evidence="2">Belongs to the NET family.</text>
</comment>
<feature type="coiled-coil region" evidence="3">
    <location>
        <begin position="1045"/>
        <end position="1086"/>
    </location>
</feature>
<keyword evidence="7" id="KW-1185">Reference proteome</keyword>
<dbReference type="PANTHER" id="PTHR32258">
    <property type="entry name" value="PROTEIN NETWORKED 4A"/>
    <property type="match status" value="1"/>
</dbReference>
<evidence type="ECO:0000256" key="1">
    <source>
        <dbReference type="ARBA" id="ARBA00023054"/>
    </source>
</evidence>
<feature type="coiled-coil region" evidence="3">
    <location>
        <begin position="1192"/>
        <end position="1229"/>
    </location>
</feature>
<name>A0A7J0GS27_9ERIC</name>
<feature type="coiled-coil region" evidence="3">
    <location>
        <begin position="1584"/>
        <end position="1626"/>
    </location>
</feature>
<evidence type="ECO:0000256" key="4">
    <source>
        <dbReference type="SAM" id="MobiDB-lite"/>
    </source>
</evidence>
<proteinExistence type="inferred from homology"/>
<comment type="caution">
    <text evidence="6">The sequence shown here is derived from an EMBL/GenBank/DDBJ whole genome shotgun (WGS) entry which is preliminary data.</text>
</comment>
<dbReference type="EMBL" id="BJWL01000023">
    <property type="protein sequence ID" value="GFZ13602.1"/>
    <property type="molecule type" value="Genomic_DNA"/>
</dbReference>
<dbReference type="PANTHER" id="PTHR32258:SF32">
    <property type="entry name" value="PROTEIN NETWORKED 1D"/>
    <property type="match status" value="1"/>
</dbReference>
<feature type="compositionally biased region" description="Basic and acidic residues" evidence="4">
    <location>
        <begin position="1650"/>
        <end position="1679"/>
    </location>
</feature>
<dbReference type="Pfam" id="PF07765">
    <property type="entry name" value="KIP1"/>
    <property type="match status" value="1"/>
</dbReference>
<feature type="region of interest" description="Disordered" evidence="4">
    <location>
        <begin position="196"/>
        <end position="243"/>
    </location>
</feature>
<feature type="region of interest" description="Disordered" evidence="4">
    <location>
        <begin position="140"/>
        <end position="163"/>
    </location>
</feature>
<dbReference type="GO" id="GO:0016301">
    <property type="term" value="F:kinase activity"/>
    <property type="evidence" value="ECO:0007669"/>
    <property type="project" value="UniProtKB-KW"/>
</dbReference>
<dbReference type="InterPro" id="IPR011684">
    <property type="entry name" value="NAB"/>
</dbReference>
<reference evidence="6 7" key="1">
    <citation type="submission" date="2019-07" db="EMBL/GenBank/DDBJ databases">
        <title>De Novo Assembly of kiwifruit Actinidia rufa.</title>
        <authorList>
            <person name="Sugita-Konishi S."/>
            <person name="Sato K."/>
            <person name="Mori E."/>
            <person name="Abe Y."/>
            <person name="Kisaki G."/>
            <person name="Hamano K."/>
            <person name="Suezawa K."/>
            <person name="Otani M."/>
            <person name="Fukuda T."/>
            <person name="Manabe T."/>
            <person name="Gomi K."/>
            <person name="Tabuchi M."/>
            <person name="Akimitsu K."/>
            <person name="Kataoka I."/>
        </authorList>
    </citation>
    <scope>NUCLEOTIDE SEQUENCE [LARGE SCALE GENOMIC DNA]</scope>
    <source>
        <strain evidence="7">cv. Fuchu</strain>
    </source>
</reference>